<reference evidence="1" key="1">
    <citation type="submission" date="2020-02" db="EMBL/GenBank/DDBJ databases">
        <authorList>
            <person name="Meier V. D."/>
        </authorList>
    </citation>
    <scope>NUCLEOTIDE SEQUENCE</scope>
    <source>
        <strain evidence="1">AVDCRST_MAG86</strain>
    </source>
</reference>
<sequence length="53" mass="6013">MGNVAREALDYAALIALLSESYAESYRDSSLKVRQRYRKLIVALEKAKNAPIR</sequence>
<gene>
    <name evidence="1" type="ORF">AVDCRST_MAG86-1450</name>
</gene>
<name>A0A6J4V4E5_9DEIN</name>
<dbReference type="AlphaFoldDB" id="A0A6J4V4E5"/>
<organism evidence="1">
    <name type="scientific">uncultured Truepera sp</name>
    <dbReference type="NCBI Taxonomy" id="543023"/>
    <lineage>
        <taxon>Bacteria</taxon>
        <taxon>Thermotogati</taxon>
        <taxon>Deinococcota</taxon>
        <taxon>Deinococci</taxon>
        <taxon>Trueperales</taxon>
        <taxon>Trueperaceae</taxon>
        <taxon>Truepera</taxon>
        <taxon>environmental samples</taxon>
    </lineage>
</organism>
<proteinExistence type="predicted"/>
<accession>A0A6J4V4E5</accession>
<protein>
    <submittedName>
        <fullName evidence="1">Uncharacterized protein</fullName>
    </submittedName>
</protein>
<evidence type="ECO:0000313" key="1">
    <source>
        <dbReference type="EMBL" id="CAA9568732.1"/>
    </source>
</evidence>
<dbReference type="EMBL" id="CADCWP010000100">
    <property type="protein sequence ID" value="CAA9568732.1"/>
    <property type="molecule type" value="Genomic_DNA"/>
</dbReference>